<name>A0A084IN90_SALHC</name>
<organism evidence="2 3">
    <name type="scientific">Salinisphaera hydrothermalis (strain C41B8)</name>
    <dbReference type="NCBI Taxonomy" id="1304275"/>
    <lineage>
        <taxon>Bacteria</taxon>
        <taxon>Pseudomonadati</taxon>
        <taxon>Pseudomonadota</taxon>
        <taxon>Gammaproteobacteria</taxon>
        <taxon>Salinisphaerales</taxon>
        <taxon>Salinisphaeraceae</taxon>
        <taxon>Salinisphaera</taxon>
    </lineage>
</organism>
<dbReference type="AlphaFoldDB" id="A0A084IN90"/>
<dbReference type="InterPro" id="IPR029068">
    <property type="entry name" value="Glyas_Bleomycin-R_OHBP_Dase"/>
</dbReference>
<evidence type="ECO:0000259" key="1">
    <source>
        <dbReference type="PROSITE" id="PS51819"/>
    </source>
</evidence>
<dbReference type="InterPro" id="IPR037523">
    <property type="entry name" value="VOC_core"/>
</dbReference>
<dbReference type="EMBL" id="APNK01000006">
    <property type="protein sequence ID" value="KEZ78174.1"/>
    <property type="molecule type" value="Genomic_DNA"/>
</dbReference>
<dbReference type="Pfam" id="PF00903">
    <property type="entry name" value="Glyoxalase"/>
    <property type="match status" value="1"/>
</dbReference>
<feature type="domain" description="VOC" evidence="1">
    <location>
        <begin position="5"/>
        <end position="139"/>
    </location>
</feature>
<dbReference type="InterPro" id="IPR004360">
    <property type="entry name" value="Glyas_Fos-R_dOase_dom"/>
</dbReference>
<evidence type="ECO:0000313" key="3">
    <source>
        <dbReference type="Proteomes" id="UP000028302"/>
    </source>
</evidence>
<accession>A0A084IN90</accession>
<dbReference type="eggNOG" id="COG0346">
    <property type="taxonomic scope" value="Bacteria"/>
</dbReference>
<gene>
    <name evidence="2" type="ORF">C41B8_06302</name>
</gene>
<reference evidence="2 3" key="1">
    <citation type="submission" date="2013-03" db="EMBL/GenBank/DDBJ databases">
        <title>Salinisphaera hydrothermalis C41B8 Genome Sequencing.</title>
        <authorList>
            <person name="Li C."/>
            <person name="Lai Q."/>
            <person name="Shao Z."/>
        </authorList>
    </citation>
    <scope>NUCLEOTIDE SEQUENCE [LARGE SCALE GENOMIC DNA]</scope>
    <source>
        <strain evidence="2 3">C41B8</strain>
    </source>
</reference>
<sequence>MRWKGVHHVEFSVLDYDESIAFFDRMFGWLGYKSFWTLDIGYRSTYYMARFPLFHSYIGIQPASGGTRLHARNHAPGIHHIALWAKNRREVDAFHNEFLLEQQVEVTEPPAEYPVYTPGYYAVFFDDPISGIHFELSHTPLLPSPAAWRRWRRALKTEWARHPQWTRPPWQAAMRRLPSKNEQRR</sequence>
<dbReference type="PATRIC" id="fig|1304275.5.peg.1288"/>
<dbReference type="Gene3D" id="3.10.180.10">
    <property type="entry name" value="2,3-Dihydroxybiphenyl 1,2-Dioxygenase, domain 1"/>
    <property type="match status" value="1"/>
</dbReference>
<proteinExistence type="predicted"/>
<protein>
    <recommendedName>
        <fullName evidence="1">VOC domain-containing protein</fullName>
    </recommendedName>
</protein>
<dbReference type="RefSeq" id="WP_037335624.1">
    <property type="nucleotide sequence ID" value="NZ_APNK01000006.1"/>
</dbReference>
<dbReference type="SUPFAM" id="SSF54593">
    <property type="entry name" value="Glyoxalase/Bleomycin resistance protein/Dihydroxybiphenyl dioxygenase"/>
    <property type="match status" value="1"/>
</dbReference>
<evidence type="ECO:0000313" key="2">
    <source>
        <dbReference type="EMBL" id="KEZ78174.1"/>
    </source>
</evidence>
<dbReference type="PROSITE" id="PS51819">
    <property type="entry name" value="VOC"/>
    <property type="match status" value="1"/>
</dbReference>
<keyword evidence="3" id="KW-1185">Reference proteome</keyword>
<comment type="caution">
    <text evidence="2">The sequence shown here is derived from an EMBL/GenBank/DDBJ whole genome shotgun (WGS) entry which is preliminary data.</text>
</comment>
<dbReference type="Proteomes" id="UP000028302">
    <property type="component" value="Unassembled WGS sequence"/>
</dbReference>
<dbReference type="STRING" id="1304275.C41B8_06302"/>
<dbReference type="OrthoDB" id="9800438at2"/>